<evidence type="ECO:0000256" key="7">
    <source>
        <dbReference type="ARBA" id="ARBA00022989"/>
    </source>
</evidence>
<dbReference type="InterPro" id="IPR036396">
    <property type="entry name" value="Cyt_P450_sf"/>
</dbReference>
<dbReference type="GO" id="GO:0016705">
    <property type="term" value="F:oxidoreductase activity, acting on paired donors, with incorporation or reduction of molecular oxygen"/>
    <property type="evidence" value="ECO:0007669"/>
    <property type="project" value="InterPro"/>
</dbReference>
<evidence type="ECO:0000256" key="1">
    <source>
        <dbReference type="ARBA" id="ARBA00001971"/>
    </source>
</evidence>
<feature type="transmembrane region" description="Helical" evidence="13">
    <location>
        <begin position="6"/>
        <end position="24"/>
    </location>
</feature>
<gene>
    <name evidence="14" type="ORF">CFAM422_012614</name>
</gene>
<dbReference type="InterPro" id="IPR002403">
    <property type="entry name" value="Cyt_P450_E_grp-IV"/>
</dbReference>
<keyword evidence="9 12" id="KW-0408">Iron</keyword>
<keyword evidence="4 12" id="KW-0349">Heme</keyword>
<evidence type="ECO:0000256" key="6">
    <source>
        <dbReference type="ARBA" id="ARBA00022723"/>
    </source>
</evidence>
<dbReference type="Pfam" id="PF14087">
    <property type="entry name" value="DUF4267"/>
    <property type="match status" value="1"/>
</dbReference>
<dbReference type="GO" id="GO:0005506">
    <property type="term" value="F:iron ion binding"/>
    <property type="evidence" value="ECO:0007669"/>
    <property type="project" value="InterPro"/>
</dbReference>
<keyword evidence="11 13" id="KW-0472">Membrane</keyword>
<evidence type="ECO:0000256" key="2">
    <source>
        <dbReference type="ARBA" id="ARBA00004370"/>
    </source>
</evidence>
<comment type="subcellular location">
    <subcellularLocation>
        <location evidence="2">Membrane</location>
    </subcellularLocation>
</comment>
<keyword evidence="7 13" id="KW-1133">Transmembrane helix</keyword>
<evidence type="ECO:0000256" key="13">
    <source>
        <dbReference type="SAM" id="Phobius"/>
    </source>
</evidence>
<dbReference type="PRINTS" id="PR00465">
    <property type="entry name" value="EP450IV"/>
</dbReference>
<protein>
    <recommendedName>
        <fullName evidence="16">Cytochrome P450</fullName>
    </recommendedName>
</protein>
<organism evidence="14 15">
    <name type="scientific">Trichoderma lentiforme</name>
    <dbReference type="NCBI Taxonomy" id="1567552"/>
    <lineage>
        <taxon>Eukaryota</taxon>
        <taxon>Fungi</taxon>
        <taxon>Dikarya</taxon>
        <taxon>Ascomycota</taxon>
        <taxon>Pezizomycotina</taxon>
        <taxon>Sordariomycetes</taxon>
        <taxon>Hypocreomycetidae</taxon>
        <taxon>Hypocreales</taxon>
        <taxon>Hypocreaceae</taxon>
        <taxon>Trichoderma</taxon>
    </lineage>
</organism>
<evidence type="ECO:0000256" key="5">
    <source>
        <dbReference type="ARBA" id="ARBA00022692"/>
    </source>
</evidence>
<evidence type="ECO:0000256" key="3">
    <source>
        <dbReference type="ARBA" id="ARBA00010617"/>
    </source>
</evidence>
<name>A0A9P4X4J1_9HYPO</name>
<keyword evidence="5 13" id="KW-0812">Transmembrane</keyword>
<dbReference type="EMBL" id="QLNT01000031">
    <property type="protein sequence ID" value="KAF3056811.1"/>
    <property type="molecule type" value="Genomic_DNA"/>
</dbReference>
<evidence type="ECO:0000256" key="8">
    <source>
        <dbReference type="ARBA" id="ARBA00023002"/>
    </source>
</evidence>
<comment type="similarity">
    <text evidence="3">Belongs to the cytochrome P450 family.</text>
</comment>
<dbReference type="Pfam" id="PF00067">
    <property type="entry name" value="p450"/>
    <property type="match status" value="1"/>
</dbReference>
<dbReference type="InterPro" id="IPR025363">
    <property type="entry name" value="DUF4267"/>
</dbReference>
<proteinExistence type="inferred from homology"/>
<dbReference type="PANTHER" id="PTHR46206:SF5">
    <property type="entry name" value="P450, PUTATIVE (EUROFUNG)-RELATED"/>
    <property type="match status" value="1"/>
</dbReference>
<dbReference type="PANTHER" id="PTHR46206">
    <property type="entry name" value="CYTOCHROME P450"/>
    <property type="match status" value="1"/>
</dbReference>
<accession>A0A9P4X4J1</accession>
<dbReference type="GO" id="GO:0004497">
    <property type="term" value="F:monooxygenase activity"/>
    <property type="evidence" value="ECO:0007669"/>
    <property type="project" value="UniProtKB-KW"/>
</dbReference>
<feature type="binding site" description="axial binding residue" evidence="12">
    <location>
        <position position="475"/>
    </location>
    <ligand>
        <name>heme</name>
        <dbReference type="ChEBI" id="CHEBI:30413"/>
    </ligand>
    <ligandPart>
        <name>Fe</name>
        <dbReference type="ChEBI" id="CHEBI:18248"/>
    </ligandPart>
</feature>
<feature type="transmembrane region" description="Helical" evidence="13">
    <location>
        <begin position="646"/>
        <end position="664"/>
    </location>
</feature>
<evidence type="ECO:0000256" key="11">
    <source>
        <dbReference type="ARBA" id="ARBA00023136"/>
    </source>
</evidence>
<comment type="cofactor">
    <cofactor evidence="1 12">
        <name>heme</name>
        <dbReference type="ChEBI" id="CHEBI:30413"/>
    </cofactor>
</comment>
<dbReference type="Gene3D" id="1.10.630.10">
    <property type="entry name" value="Cytochrome P450"/>
    <property type="match status" value="1"/>
</dbReference>
<dbReference type="GO" id="GO:0016020">
    <property type="term" value="C:membrane"/>
    <property type="evidence" value="ECO:0007669"/>
    <property type="project" value="UniProtKB-SubCell"/>
</dbReference>
<keyword evidence="6 12" id="KW-0479">Metal-binding</keyword>
<dbReference type="InterPro" id="IPR001128">
    <property type="entry name" value="Cyt_P450"/>
</dbReference>
<reference evidence="14 15" key="1">
    <citation type="submission" date="2018-06" db="EMBL/GenBank/DDBJ databases">
        <title>Genome analysis of cellulolytic fungus Trichoderma lentiforme CFAM-422.</title>
        <authorList>
            <person name="Steindorff A.S."/>
            <person name="Formighieri E.F."/>
            <person name="Midorikawa G.E.O."/>
            <person name="Tamietti M.S."/>
            <person name="Ramos E.Z."/>
            <person name="Silva A.S."/>
            <person name="Bon E.P.S."/>
            <person name="Mendes T.D."/>
            <person name="Damaso M.C.T."/>
            <person name="Favaro L.C.L."/>
        </authorList>
    </citation>
    <scope>NUCLEOTIDE SEQUENCE [LARGE SCALE GENOMIC DNA]</scope>
    <source>
        <strain evidence="14 15">CFAM-422</strain>
    </source>
</reference>
<evidence type="ECO:0008006" key="16">
    <source>
        <dbReference type="Google" id="ProtNLM"/>
    </source>
</evidence>
<evidence type="ECO:0000313" key="15">
    <source>
        <dbReference type="Proteomes" id="UP000801864"/>
    </source>
</evidence>
<dbReference type="CDD" id="cd11041">
    <property type="entry name" value="CYP503A1-like"/>
    <property type="match status" value="1"/>
</dbReference>
<dbReference type="Proteomes" id="UP000801864">
    <property type="component" value="Unassembled WGS sequence"/>
</dbReference>
<evidence type="ECO:0000256" key="10">
    <source>
        <dbReference type="ARBA" id="ARBA00023033"/>
    </source>
</evidence>
<sequence>MDQAFYTAFSCLFLGLLLAPSIFIRHGTRRDMDKSITWRFMQGLLSAAKKRINTWLFLFRGPSMIQEEYDKSNGSPFWIQAPENRYLVVSSWDHIKEIDAAPEDILSLQAAAKEILQPRYTMQNFNWFDKKGVDGTPLVRTLRTLLTNHLPDILPDARRSMSALFDGILESHSIVNGSYTTPLFPMVIEAIALTNAAAFFGKDLACNKAFMSAAMNFIEQTLITAEVVRVLPSAIAPFIGNLLAKKLGAGKILYDALIPIAEERLEEKARKSLGQTVPEHHDCVQWVMECSPRSKPWSADRIVHELMALWFGSVHITSTLIAKPSQTACFALHHLCIHSEYIEPLRNEIESTGWTNFDKSGGKAFPLLDSFMKESARMNPVESVSSRRMALKPFELSDGSRIEPGEWICTAPRGMMADARYYADPQKFQGFRFVDPNLLDKKVSGISGDGVPQETPSKFTDITDWQLWGTGRSACPGRFYATAVMKTLLALFITKYDMQLEDPKAARYFAWRTFIYPFASTKVDNIPIIHSDRQYHTHIMFEHFELRHIMPLLVASATTFGGLWPFWSPKNAMLEFGLPESIADSPAAQPVMVLCSARTTALGMLMFIFYQQEKLAAVDTVMAVMGAYLGIVDGYVCWKEGMPGKAVFRCVSGMVIAGWGLIGLTESGF</sequence>
<evidence type="ECO:0000256" key="9">
    <source>
        <dbReference type="ARBA" id="ARBA00023004"/>
    </source>
</evidence>
<feature type="transmembrane region" description="Helical" evidence="13">
    <location>
        <begin position="616"/>
        <end position="634"/>
    </location>
</feature>
<comment type="caution">
    <text evidence="14">The sequence shown here is derived from an EMBL/GenBank/DDBJ whole genome shotgun (WGS) entry which is preliminary data.</text>
</comment>
<evidence type="ECO:0000313" key="14">
    <source>
        <dbReference type="EMBL" id="KAF3056811.1"/>
    </source>
</evidence>
<evidence type="ECO:0000256" key="4">
    <source>
        <dbReference type="ARBA" id="ARBA00022617"/>
    </source>
</evidence>
<keyword evidence="8" id="KW-0560">Oxidoreductase</keyword>
<evidence type="ECO:0000256" key="12">
    <source>
        <dbReference type="PIRSR" id="PIRSR602403-1"/>
    </source>
</evidence>
<dbReference type="AlphaFoldDB" id="A0A9P4X4J1"/>
<dbReference type="SUPFAM" id="SSF48264">
    <property type="entry name" value="Cytochrome P450"/>
    <property type="match status" value="1"/>
</dbReference>
<keyword evidence="10" id="KW-0503">Monooxygenase</keyword>
<dbReference type="GO" id="GO:0020037">
    <property type="term" value="F:heme binding"/>
    <property type="evidence" value="ECO:0007669"/>
    <property type="project" value="InterPro"/>
</dbReference>
<keyword evidence="15" id="KW-1185">Reference proteome</keyword>